<sequence>MFMREDNNVYEKDIRSIITYEMESGIENRVYDAISRLSSLVELLLSKGIITEEEVYDIAEIPANRRFYTTLNNYDIQYTKNSKYELLKYTIDPDNNSWEIPVIKHVITTGNYAEVKTAKETLEDDQKYK</sequence>
<dbReference type="RefSeq" id="YP_009612218.1">
    <property type="nucleotide sequence ID" value="NC_042013.1"/>
</dbReference>
<dbReference type="GeneID" id="40088556"/>
<evidence type="ECO:0000313" key="2">
    <source>
        <dbReference type="Proteomes" id="UP000223025"/>
    </source>
</evidence>
<dbReference type="EMBL" id="MF403008">
    <property type="protein sequence ID" value="AUZ95312.1"/>
    <property type="molecule type" value="Genomic_DNA"/>
</dbReference>
<keyword evidence="2" id="KW-1185">Reference proteome</keyword>
<protein>
    <submittedName>
        <fullName evidence="1">Uncharacterized protein</fullName>
    </submittedName>
</protein>
<dbReference type="KEGG" id="vg:40088556"/>
<reference evidence="1 2" key="1">
    <citation type="submission" date="2017-06" db="EMBL/GenBank/DDBJ databases">
        <authorList>
            <person name="Kim H.J."/>
            <person name="Triplett B.A."/>
        </authorList>
    </citation>
    <scope>NUCLEOTIDE SEQUENCE [LARGE SCALE GENOMIC DNA]</scope>
</reference>
<accession>A0A2L0V0F8</accession>
<name>A0A2L0V0F8_9CAUD</name>
<dbReference type="Proteomes" id="UP000223025">
    <property type="component" value="Segment"/>
</dbReference>
<organism evidence="1 2">
    <name type="scientific">Agrobacterium phage Atu_ph07</name>
    <dbReference type="NCBI Taxonomy" id="2024264"/>
    <lineage>
        <taxon>Viruses</taxon>
        <taxon>Duplodnaviria</taxon>
        <taxon>Heunggongvirae</taxon>
        <taxon>Uroviricota</taxon>
        <taxon>Caudoviricetes</taxon>
        <taxon>Polybotosvirus</taxon>
        <taxon>Polybotosvirus Atuph07</taxon>
    </lineage>
</organism>
<proteinExistence type="predicted"/>
<evidence type="ECO:0000313" key="1">
    <source>
        <dbReference type="EMBL" id="AUZ95312.1"/>
    </source>
</evidence>